<gene>
    <name evidence="2" type="ORF">SHI21_05420</name>
</gene>
<dbReference type="Proteomes" id="UP001302274">
    <property type="component" value="Unassembled WGS sequence"/>
</dbReference>
<evidence type="ECO:0000256" key="1">
    <source>
        <dbReference type="SAM" id="SignalP"/>
    </source>
</evidence>
<accession>A0ABU5VUC6</accession>
<comment type="caution">
    <text evidence="2">The sequence shown here is derived from an EMBL/GenBank/DDBJ whole genome shotgun (WGS) entry which is preliminary data.</text>
</comment>
<keyword evidence="3" id="KW-1185">Reference proteome</keyword>
<feature type="signal peptide" evidence="1">
    <location>
        <begin position="1"/>
        <end position="18"/>
    </location>
</feature>
<proteinExistence type="predicted"/>
<keyword evidence="1" id="KW-0732">Signal</keyword>
<reference evidence="2 3" key="1">
    <citation type="submission" date="2023-11" db="EMBL/GenBank/DDBJ databases">
        <title>A Novel Polar Bacteriovorax (B. antarcticus) Isolated from the Biocrust in Antarctica.</title>
        <authorList>
            <person name="Mun W."/>
            <person name="Choi S.Y."/>
            <person name="Mitchell R.J."/>
        </authorList>
    </citation>
    <scope>NUCLEOTIDE SEQUENCE [LARGE SCALE GENOMIC DNA]</scope>
    <source>
        <strain evidence="2 3">PP10</strain>
    </source>
</reference>
<sequence>MKKIILLFVSLISLNSFAMRPPEFPSFIPTDSDLIEKSSDLENIDEILNQAEDSASVVGRKILETSRLMISNQEIVLGSCWDYIDAVYERAGYSSNQRATVFKSKLEGPYVQESRIEGGDWLYFINHSYGDVEHSGVFVAWTNLAKKEALIISYAGGNQAKPARYKTYDLSSVYNIIRPK</sequence>
<protein>
    <recommendedName>
        <fullName evidence="4">NlpC/P60 domain-containing protein</fullName>
    </recommendedName>
</protein>
<evidence type="ECO:0000313" key="2">
    <source>
        <dbReference type="EMBL" id="MEA9355625.1"/>
    </source>
</evidence>
<feature type="chain" id="PRO_5046630168" description="NlpC/P60 domain-containing protein" evidence="1">
    <location>
        <begin position="19"/>
        <end position="180"/>
    </location>
</feature>
<dbReference type="RefSeq" id="WP_323575242.1">
    <property type="nucleotide sequence ID" value="NZ_JAYGJQ010000001.1"/>
</dbReference>
<evidence type="ECO:0008006" key="4">
    <source>
        <dbReference type="Google" id="ProtNLM"/>
    </source>
</evidence>
<dbReference type="EMBL" id="JAYGJQ010000001">
    <property type="protein sequence ID" value="MEA9355625.1"/>
    <property type="molecule type" value="Genomic_DNA"/>
</dbReference>
<organism evidence="2 3">
    <name type="scientific">Bacteriovorax antarcticus</name>
    <dbReference type="NCBI Taxonomy" id="3088717"/>
    <lineage>
        <taxon>Bacteria</taxon>
        <taxon>Pseudomonadati</taxon>
        <taxon>Bdellovibrionota</taxon>
        <taxon>Bacteriovoracia</taxon>
        <taxon>Bacteriovoracales</taxon>
        <taxon>Bacteriovoracaceae</taxon>
        <taxon>Bacteriovorax</taxon>
    </lineage>
</organism>
<evidence type="ECO:0000313" key="3">
    <source>
        <dbReference type="Proteomes" id="UP001302274"/>
    </source>
</evidence>
<name>A0ABU5VUC6_9BACT</name>